<dbReference type="EMBL" id="CM026429">
    <property type="protein sequence ID" value="KAG0565194.1"/>
    <property type="molecule type" value="Genomic_DNA"/>
</dbReference>
<keyword evidence="2" id="KW-1185">Reference proteome</keyword>
<evidence type="ECO:0000313" key="1">
    <source>
        <dbReference type="EMBL" id="KAG0565194.1"/>
    </source>
</evidence>
<sequence length="104" mass="11803">MSQADELSVVSVMRPLFYCCCWTSDHLHVWPTSVWTRARNRRDSALPATWRPACCPRVAPRPGSFPIRNFITSQSSIPTSNASVDRTLDELDCSVPVESFFLDR</sequence>
<accession>A0A8T0H479</accession>
<reference evidence="1" key="1">
    <citation type="submission" date="2020-06" db="EMBL/GenBank/DDBJ databases">
        <title>WGS assembly of Ceratodon purpureus strain R40.</title>
        <authorList>
            <person name="Carey S.B."/>
            <person name="Jenkins J."/>
            <person name="Shu S."/>
            <person name="Lovell J.T."/>
            <person name="Sreedasyam A."/>
            <person name="Maumus F."/>
            <person name="Tiley G.P."/>
            <person name="Fernandez-Pozo N."/>
            <person name="Barry K."/>
            <person name="Chen C."/>
            <person name="Wang M."/>
            <person name="Lipzen A."/>
            <person name="Daum C."/>
            <person name="Saski C.A."/>
            <person name="Payton A.C."/>
            <person name="Mcbreen J.C."/>
            <person name="Conrad R.E."/>
            <person name="Kollar L.M."/>
            <person name="Olsson S."/>
            <person name="Huttunen S."/>
            <person name="Landis J.B."/>
            <person name="Wickett N.J."/>
            <person name="Johnson M.G."/>
            <person name="Rensing S.A."/>
            <person name="Grimwood J."/>
            <person name="Schmutz J."/>
            <person name="Mcdaniel S.F."/>
        </authorList>
    </citation>
    <scope>NUCLEOTIDE SEQUENCE</scope>
    <source>
        <strain evidence="1">R40</strain>
    </source>
</reference>
<comment type="caution">
    <text evidence="1">The sequence shown here is derived from an EMBL/GenBank/DDBJ whole genome shotgun (WGS) entry which is preliminary data.</text>
</comment>
<gene>
    <name evidence="1" type="ORF">KC19_8G172000</name>
</gene>
<dbReference type="AlphaFoldDB" id="A0A8T0H479"/>
<protein>
    <submittedName>
        <fullName evidence="1">Uncharacterized protein</fullName>
    </submittedName>
</protein>
<name>A0A8T0H479_CERPU</name>
<proteinExistence type="predicted"/>
<dbReference type="Proteomes" id="UP000822688">
    <property type="component" value="Chromosome 8"/>
</dbReference>
<evidence type="ECO:0000313" key="2">
    <source>
        <dbReference type="Proteomes" id="UP000822688"/>
    </source>
</evidence>
<organism evidence="1 2">
    <name type="scientific">Ceratodon purpureus</name>
    <name type="common">Fire moss</name>
    <name type="synonym">Dicranum purpureum</name>
    <dbReference type="NCBI Taxonomy" id="3225"/>
    <lineage>
        <taxon>Eukaryota</taxon>
        <taxon>Viridiplantae</taxon>
        <taxon>Streptophyta</taxon>
        <taxon>Embryophyta</taxon>
        <taxon>Bryophyta</taxon>
        <taxon>Bryophytina</taxon>
        <taxon>Bryopsida</taxon>
        <taxon>Dicranidae</taxon>
        <taxon>Pseudoditrichales</taxon>
        <taxon>Ditrichaceae</taxon>
        <taxon>Ceratodon</taxon>
    </lineage>
</organism>